<protein>
    <submittedName>
        <fullName evidence="1">Uncharacterized protein</fullName>
    </submittedName>
</protein>
<reference evidence="1 2" key="1">
    <citation type="submission" date="2016-07" db="EMBL/GenBank/DDBJ databases">
        <title>Pervasive Adenine N6-methylation of Active Genes in Fungi.</title>
        <authorList>
            <consortium name="DOE Joint Genome Institute"/>
            <person name="Mondo S.J."/>
            <person name="Dannebaum R.O."/>
            <person name="Kuo R.C."/>
            <person name="Labutti K."/>
            <person name="Haridas S."/>
            <person name="Kuo A."/>
            <person name="Salamov A."/>
            <person name="Ahrendt S.R."/>
            <person name="Lipzen A."/>
            <person name="Sullivan W."/>
            <person name="Andreopoulos W.B."/>
            <person name="Clum A."/>
            <person name="Lindquist E."/>
            <person name="Daum C."/>
            <person name="Ramamoorthy G.K."/>
            <person name="Gryganskyi A."/>
            <person name="Culley D."/>
            <person name="Magnuson J.K."/>
            <person name="James T.Y."/>
            <person name="O'Malley M.A."/>
            <person name="Stajich J.E."/>
            <person name="Spatafora J.W."/>
            <person name="Visel A."/>
            <person name="Grigoriev I.V."/>
        </authorList>
    </citation>
    <scope>NUCLEOTIDE SEQUENCE [LARGE SCALE GENOMIC DNA]</scope>
    <source>
        <strain evidence="1 2">JEL800</strain>
    </source>
</reference>
<dbReference type="EMBL" id="MCGO01000025">
    <property type="protein sequence ID" value="ORY43295.1"/>
    <property type="molecule type" value="Genomic_DNA"/>
</dbReference>
<keyword evidence="2" id="KW-1185">Reference proteome</keyword>
<evidence type="ECO:0000313" key="2">
    <source>
        <dbReference type="Proteomes" id="UP000193642"/>
    </source>
</evidence>
<name>A0A1Y2CAD5_9FUNG</name>
<accession>A0A1Y2CAD5</accession>
<organism evidence="1 2">
    <name type="scientific">Rhizoclosmatium globosum</name>
    <dbReference type="NCBI Taxonomy" id="329046"/>
    <lineage>
        <taxon>Eukaryota</taxon>
        <taxon>Fungi</taxon>
        <taxon>Fungi incertae sedis</taxon>
        <taxon>Chytridiomycota</taxon>
        <taxon>Chytridiomycota incertae sedis</taxon>
        <taxon>Chytridiomycetes</taxon>
        <taxon>Chytridiales</taxon>
        <taxon>Chytriomycetaceae</taxon>
        <taxon>Rhizoclosmatium</taxon>
    </lineage>
</organism>
<proteinExistence type="predicted"/>
<sequence length="377" mass="42514">MKVKPLSHGNSAEVGFSWTNQCVNPIRATTSWCQVIVDILFSEDFELKELIIKIELVPFIKSRVSQYIPGTSILRLLTAENVIPLNHYISQTTISMHLDVNRNPCLAENLAVTVQYNMNGTYSEEAIQLPSTKAFYNRHPREAVPMNFANVPRGTNIVAKLVTTAIKSLHQDIYDAVANPRQNPPIRVKVDLFYNEHLDAMYIQVNSNLRQTLRLQLYEDVLIVEQMFPGDLPGKTPLVSFDMTAPEHSPIKPAHFVISWIKCVQYYYQFNNKNPVLVWTTLLIHLSKFAIDAPSIIPDDNLATFAERIMTANSVTNVAIDTANKYFQLNSQIRATMRSTPANGATINFQNLEQISGCIIQGMALATSVSRLIQLVY</sequence>
<gene>
    <name evidence="1" type="ORF">BCR33DRAFT_819845</name>
</gene>
<comment type="caution">
    <text evidence="1">The sequence shown here is derived from an EMBL/GenBank/DDBJ whole genome shotgun (WGS) entry which is preliminary data.</text>
</comment>
<dbReference type="AlphaFoldDB" id="A0A1Y2CAD5"/>
<evidence type="ECO:0000313" key="1">
    <source>
        <dbReference type="EMBL" id="ORY43295.1"/>
    </source>
</evidence>
<dbReference type="Proteomes" id="UP000193642">
    <property type="component" value="Unassembled WGS sequence"/>
</dbReference>